<keyword evidence="1" id="KW-0812">Transmembrane</keyword>
<protein>
    <recommendedName>
        <fullName evidence="4">DUF2232 domain-containing protein</fullName>
    </recommendedName>
</protein>
<sequence>MLPIARWLMRGTPYAAGGAALAAIIPWLFWFSAAIVALATLRRGLAPALPVLVAAAVPAGWWWTQGDAIPLASVLLVTLMAVVLRERMRWGEALIVGTLAGAMMIQLGIFVPPGGTEQLLEQLRQGSAEIDRMLTELARHGYDTQQLATLLIGGITGLVVLVAAIGCLALARAWQAGLYNPGGFREEFHSLRLTLRELVVLVVLGVVGMVLGIPSLSMLAWVPLLVAGIALVHGFIGIKGMNGLWLIAFYLLLITTWPMILIVLLAAFIDVLADFRGRLAPRSD</sequence>
<feature type="transmembrane region" description="Helical" evidence="1">
    <location>
        <begin position="14"/>
        <end position="38"/>
    </location>
</feature>
<evidence type="ECO:0008006" key="4">
    <source>
        <dbReference type="Google" id="ProtNLM"/>
    </source>
</evidence>
<feature type="transmembrane region" description="Helical" evidence="1">
    <location>
        <begin position="69"/>
        <end position="86"/>
    </location>
</feature>
<feature type="transmembrane region" description="Helical" evidence="1">
    <location>
        <begin position="45"/>
        <end position="63"/>
    </location>
</feature>
<evidence type="ECO:0000313" key="2">
    <source>
        <dbReference type="EMBL" id="AMD01289.1"/>
    </source>
</evidence>
<dbReference type="STRING" id="507626.LOKO_02226"/>
<dbReference type="KEGG" id="hco:LOKO_02226"/>
<keyword evidence="1" id="KW-1133">Transmembrane helix</keyword>
<dbReference type="OrthoDB" id="5659946at2"/>
<dbReference type="Proteomes" id="UP000063387">
    <property type="component" value="Chromosome"/>
</dbReference>
<dbReference type="EMBL" id="CP014226">
    <property type="protein sequence ID" value="AMD01289.1"/>
    <property type="molecule type" value="Genomic_DNA"/>
</dbReference>
<keyword evidence="3" id="KW-1185">Reference proteome</keyword>
<evidence type="ECO:0000313" key="3">
    <source>
        <dbReference type="Proteomes" id="UP000063387"/>
    </source>
</evidence>
<gene>
    <name evidence="2" type="ORF">LOKO_02226</name>
</gene>
<organism evidence="2 3">
    <name type="scientific">Halomonas chromatireducens</name>
    <dbReference type="NCBI Taxonomy" id="507626"/>
    <lineage>
        <taxon>Bacteria</taxon>
        <taxon>Pseudomonadati</taxon>
        <taxon>Pseudomonadota</taxon>
        <taxon>Gammaproteobacteria</taxon>
        <taxon>Oceanospirillales</taxon>
        <taxon>Halomonadaceae</taxon>
        <taxon>Halomonas</taxon>
    </lineage>
</organism>
<reference evidence="2 3" key="1">
    <citation type="journal article" date="2016" name="Genome Announc.">
        <title>Draft Genome Sequence of 'Halomonas chromatireducens' Strain AGD 8-3, a Haloalkaliphilic Chromate- and Selenite-Reducing Gammaproteobacterium.</title>
        <authorList>
            <person name="Sharko F.S."/>
            <person name="Shapovalova A.A."/>
            <person name="Tsygankova S.V."/>
            <person name="Komova A.V."/>
            <person name="Boulygina E.S."/>
            <person name="Teslyuk A.B."/>
            <person name="Gotovtsev P.M."/>
            <person name="Namsaraev Z.B."/>
            <person name="Khijniak T.V."/>
            <person name="Nedoluzhko A.V."/>
            <person name="Vasilov R.G."/>
        </authorList>
    </citation>
    <scope>NUCLEOTIDE SEQUENCE [LARGE SCALE GENOMIC DNA]</scope>
    <source>
        <strain evidence="2 3">AGD 8-3</strain>
    </source>
</reference>
<feature type="transmembrane region" description="Helical" evidence="1">
    <location>
        <begin position="147"/>
        <end position="174"/>
    </location>
</feature>
<evidence type="ECO:0000256" key="1">
    <source>
        <dbReference type="SAM" id="Phobius"/>
    </source>
</evidence>
<accession>A0A0X8HEU4</accession>
<dbReference type="RefSeq" id="WP_066448926.1">
    <property type="nucleotide sequence ID" value="NZ_CP014226.1"/>
</dbReference>
<feature type="transmembrane region" description="Helical" evidence="1">
    <location>
        <begin position="93"/>
        <end position="111"/>
    </location>
</feature>
<feature type="transmembrane region" description="Helical" evidence="1">
    <location>
        <begin position="195"/>
        <end position="213"/>
    </location>
</feature>
<dbReference type="PATRIC" id="fig|507626.3.peg.2217"/>
<reference evidence="2 3" key="2">
    <citation type="submission" date="2016-02" db="EMBL/GenBank/DDBJ databases">
        <authorList>
            <person name="Wen L."/>
            <person name="He K."/>
            <person name="Yang H."/>
        </authorList>
    </citation>
    <scope>NUCLEOTIDE SEQUENCE [LARGE SCALE GENOMIC DNA]</scope>
    <source>
        <strain evidence="2 3">AGD 8-3</strain>
    </source>
</reference>
<feature type="transmembrane region" description="Helical" evidence="1">
    <location>
        <begin position="245"/>
        <end position="269"/>
    </location>
</feature>
<proteinExistence type="predicted"/>
<keyword evidence="1" id="KW-0472">Membrane</keyword>
<name>A0A0X8HEU4_9GAMM</name>
<dbReference type="AlphaFoldDB" id="A0A0X8HEU4"/>